<dbReference type="Proteomes" id="UP000589036">
    <property type="component" value="Unassembled WGS sequence"/>
</dbReference>
<keyword evidence="2" id="KW-0479">Metal-binding</keyword>
<dbReference type="AlphaFoldDB" id="A0A852U4J1"/>
<dbReference type="Gene3D" id="3.40.50.300">
    <property type="entry name" value="P-loop containing nucleotide triphosphate hydrolases"/>
    <property type="match status" value="1"/>
</dbReference>
<dbReference type="PANTHER" id="PTHR11644:SF2">
    <property type="entry name" value="CYTIDINE DEAMINASE"/>
    <property type="match status" value="1"/>
</dbReference>
<feature type="domain" description="CMP/dCMP-type deaminase" evidence="5">
    <location>
        <begin position="175"/>
        <end position="307"/>
    </location>
</feature>
<dbReference type="GO" id="GO:0004126">
    <property type="term" value="F:cytidine deaminase activity"/>
    <property type="evidence" value="ECO:0007669"/>
    <property type="project" value="UniProtKB-EC"/>
</dbReference>
<dbReference type="InterPro" id="IPR016192">
    <property type="entry name" value="APOBEC/CMP_deaminase_Zn-bd"/>
</dbReference>
<dbReference type="EC" id="3.5.4.5" evidence="6"/>
<dbReference type="NCBIfam" id="NF005314">
    <property type="entry name" value="PRK06848.1"/>
    <property type="match status" value="1"/>
</dbReference>
<dbReference type="InterPro" id="IPR050202">
    <property type="entry name" value="Cyt/Deoxycyt_deaminase"/>
</dbReference>
<keyword evidence="4" id="KW-0862">Zinc</keyword>
<dbReference type="PROSITE" id="PS51747">
    <property type="entry name" value="CYT_DCMP_DEAMINASES_2"/>
    <property type="match status" value="1"/>
</dbReference>
<name>A0A852U4J1_9ACTN</name>
<dbReference type="GO" id="GO:0005829">
    <property type="term" value="C:cytosol"/>
    <property type="evidence" value="ECO:0007669"/>
    <property type="project" value="TreeGrafter"/>
</dbReference>
<comment type="caution">
    <text evidence="6">The sequence shown here is derived from an EMBL/GenBank/DDBJ whole genome shotgun (WGS) entry which is preliminary data.</text>
</comment>
<dbReference type="PROSITE" id="PS00903">
    <property type="entry name" value="CYT_DCMP_DEAMINASES_1"/>
    <property type="match status" value="1"/>
</dbReference>
<dbReference type="EMBL" id="JACCCC010000001">
    <property type="protein sequence ID" value="NYE50435.1"/>
    <property type="molecule type" value="Genomic_DNA"/>
</dbReference>
<evidence type="ECO:0000256" key="1">
    <source>
        <dbReference type="ARBA" id="ARBA00006576"/>
    </source>
</evidence>
<evidence type="ECO:0000313" key="6">
    <source>
        <dbReference type="EMBL" id="NYE50435.1"/>
    </source>
</evidence>
<dbReference type="InterPro" id="IPR027417">
    <property type="entry name" value="P-loop_NTPase"/>
</dbReference>
<evidence type="ECO:0000313" key="7">
    <source>
        <dbReference type="Proteomes" id="UP000589036"/>
    </source>
</evidence>
<evidence type="ECO:0000259" key="5">
    <source>
        <dbReference type="PROSITE" id="PS51747"/>
    </source>
</evidence>
<dbReference type="GO" id="GO:0072527">
    <property type="term" value="P:pyrimidine-containing compound metabolic process"/>
    <property type="evidence" value="ECO:0007669"/>
    <property type="project" value="UniProtKB-ARBA"/>
</dbReference>
<gene>
    <name evidence="6" type="ORF">HDA32_005555</name>
</gene>
<accession>A0A852U4J1</accession>
<dbReference type="GO" id="GO:0055086">
    <property type="term" value="P:nucleobase-containing small molecule metabolic process"/>
    <property type="evidence" value="ECO:0007669"/>
    <property type="project" value="UniProtKB-ARBA"/>
</dbReference>
<sequence>MERRVAVVKIAAPLYDVQGYFYERANTDLPEGQQDGALLNFLGSHFRRTAPDFLLDDFADRCAGAILGGADAVICDDARPTDAAGLTKQGFTVVQVSAPDPLRRLRKSKRGDRTVGNDEHPTEAGLESISVDFTLENSGSLSGLEAQVTEIAKTLITGPGPADGVIGGDQRDGNYAVESLIRHAGAMISRRYAENRHQIGAVILAGDGRVFTGLHVEAMVGRASVCAEAVALGKAREAGVTDLRIVLAVRHPKPSEAQREPRLVPPCGLCRELLLDYGPDIHAVISMQGELNLVPLSQMLPHKYVGTKWKATDPDHIGK</sequence>
<keyword evidence="7" id="KW-1185">Reference proteome</keyword>
<dbReference type="Gene3D" id="3.40.140.10">
    <property type="entry name" value="Cytidine Deaminase, domain 2"/>
    <property type="match status" value="1"/>
</dbReference>
<evidence type="ECO:0000256" key="2">
    <source>
        <dbReference type="ARBA" id="ARBA00022723"/>
    </source>
</evidence>
<dbReference type="InterPro" id="IPR002125">
    <property type="entry name" value="CMP_dCMP_dom"/>
</dbReference>
<dbReference type="PANTHER" id="PTHR11644">
    <property type="entry name" value="CYTIDINE DEAMINASE"/>
    <property type="match status" value="1"/>
</dbReference>
<proteinExistence type="inferred from homology"/>
<dbReference type="GO" id="GO:0042802">
    <property type="term" value="F:identical protein binding"/>
    <property type="evidence" value="ECO:0007669"/>
    <property type="project" value="UniProtKB-ARBA"/>
</dbReference>
<dbReference type="RefSeq" id="WP_179645915.1">
    <property type="nucleotide sequence ID" value="NZ_JACCCC010000001.1"/>
</dbReference>
<evidence type="ECO:0000256" key="3">
    <source>
        <dbReference type="ARBA" id="ARBA00022801"/>
    </source>
</evidence>
<protein>
    <submittedName>
        <fullName evidence="6">Cytidine deaminase</fullName>
        <ecNumber evidence="6">3.5.4.5</ecNumber>
    </submittedName>
</protein>
<keyword evidence="3 6" id="KW-0378">Hydrolase</keyword>
<comment type="similarity">
    <text evidence="1">Belongs to the cytidine and deoxycytidylate deaminase family.</text>
</comment>
<dbReference type="SUPFAM" id="SSF53927">
    <property type="entry name" value="Cytidine deaminase-like"/>
    <property type="match status" value="1"/>
</dbReference>
<evidence type="ECO:0000256" key="4">
    <source>
        <dbReference type="ARBA" id="ARBA00022833"/>
    </source>
</evidence>
<organism evidence="6 7">
    <name type="scientific">Spinactinospora alkalitolerans</name>
    <dbReference type="NCBI Taxonomy" id="687207"/>
    <lineage>
        <taxon>Bacteria</taxon>
        <taxon>Bacillati</taxon>
        <taxon>Actinomycetota</taxon>
        <taxon>Actinomycetes</taxon>
        <taxon>Streptosporangiales</taxon>
        <taxon>Nocardiopsidaceae</taxon>
        <taxon>Spinactinospora</taxon>
    </lineage>
</organism>
<reference evidence="6 7" key="1">
    <citation type="submission" date="2020-07" db="EMBL/GenBank/DDBJ databases">
        <title>Sequencing the genomes of 1000 actinobacteria strains.</title>
        <authorList>
            <person name="Klenk H.-P."/>
        </authorList>
    </citation>
    <scope>NUCLEOTIDE SEQUENCE [LARGE SCALE GENOMIC DNA]</scope>
    <source>
        <strain evidence="6 7">CXB654</strain>
    </source>
</reference>
<dbReference type="Pfam" id="PF00383">
    <property type="entry name" value="dCMP_cyt_deam_1"/>
    <property type="match status" value="1"/>
</dbReference>
<dbReference type="CDD" id="cd01283">
    <property type="entry name" value="cytidine_deaminase"/>
    <property type="match status" value="1"/>
</dbReference>
<dbReference type="GO" id="GO:0008270">
    <property type="term" value="F:zinc ion binding"/>
    <property type="evidence" value="ECO:0007669"/>
    <property type="project" value="InterPro"/>
</dbReference>
<dbReference type="InterPro" id="IPR016193">
    <property type="entry name" value="Cytidine_deaminase-like"/>
</dbReference>